<dbReference type="InterPro" id="IPR013325">
    <property type="entry name" value="RNA_pol_sigma_r2"/>
</dbReference>
<evidence type="ECO:0000259" key="7">
    <source>
        <dbReference type="Pfam" id="PF08281"/>
    </source>
</evidence>
<dbReference type="Pfam" id="PF08281">
    <property type="entry name" value="Sigma70_r4_2"/>
    <property type="match status" value="1"/>
</dbReference>
<dbReference type="InterPro" id="IPR032710">
    <property type="entry name" value="NTF2-like_dom_sf"/>
</dbReference>
<dbReference type="NCBIfam" id="NF007214">
    <property type="entry name" value="PRK09636.1"/>
    <property type="match status" value="1"/>
</dbReference>
<accession>A0A4R5A337</accession>
<organism evidence="9 10">
    <name type="scientific">Jiangella aurantiaca</name>
    <dbReference type="NCBI Taxonomy" id="2530373"/>
    <lineage>
        <taxon>Bacteria</taxon>
        <taxon>Bacillati</taxon>
        <taxon>Actinomycetota</taxon>
        <taxon>Actinomycetes</taxon>
        <taxon>Jiangellales</taxon>
        <taxon>Jiangellaceae</taxon>
        <taxon>Jiangella</taxon>
    </lineage>
</organism>
<keyword evidence="3" id="KW-0805">Transcription regulation</keyword>
<dbReference type="InterPro" id="IPR037401">
    <property type="entry name" value="SnoaL-like"/>
</dbReference>
<dbReference type="Gene3D" id="3.10.450.50">
    <property type="match status" value="1"/>
</dbReference>
<dbReference type="InterPro" id="IPR014303">
    <property type="entry name" value="RNA_pol_sigma-70_ECF"/>
</dbReference>
<dbReference type="EMBL" id="SMLB01000057">
    <property type="protein sequence ID" value="TDD65084.1"/>
    <property type="molecule type" value="Genomic_DNA"/>
</dbReference>
<dbReference type="InterPro" id="IPR014284">
    <property type="entry name" value="RNA_pol_sigma-70_dom"/>
</dbReference>
<dbReference type="Pfam" id="PF12680">
    <property type="entry name" value="SnoaL_2"/>
    <property type="match status" value="1"/>
</dbReference>
<protein>
    <submittedName>
        <fullName evidence="9">RNA polymerase sigma-70 factor</fullName>
    </submittedName>
</protein>
<evidence type="ECO:0000256" key="5">
    <source>
        <dbReference type="ARBA" id="ARBA00023163"/>
    </source>
</evidence>
<evidence type="ECO:0000313" key="10">
    <source>
        <dbReference type="Proteomes" id="UP000295217"/>
    </source>
</evidence>
<evidence type="ECO:0000313" key="9">
    <source>
        <dbReference type="EMBL" id="TDD65084.1"/>
    </source>
</evidence>
<dbReference type="OrthoDB" id="3211555at2"/>
<dbReference type="Proteomes" id="UP000295217">
    <property type="component" value="Unassembled WGS sequence"/>
</dbReference>
<dbReference type="InterPro" id="IPR013324">
    <property type="entry name" value="RNA_pol_sigma_r3/r4-like"/>
</dbReference>
<dbReference type="SUPFAM" id="SSF88659">
    <property type="entry name" value="Sigma3 and sigma4 domains of RNA polymerase sigma factors"/>
    <property type="match status" value="1"/>
</dbReference>
<dbReference type="AlphaFoldDB" id="A0A4R5A337"/>
<dbReference type="Gene3D" id="1.10.10.10">
    <property type="entry name" value="Winged helix-like DNA-binding domain superfamily/Winged helix DNA-binding domain"/>
    <property type="match status" value="1"/>
</dbReference>
<keyword evidence="10" id="KW-1185">Reference proteome</keyword>
<dbReference type="NCBIfam" id="TIGR02937">
    <property type="entry name" value="sigma70-ECF"/>
    <property type="match status" value="1"/>
</dbReference>
<comment type="subunit">
    <text evidence="2">Interacts transiently with the RNA polymerase catalytic core formed by RpoA, RpoB, RpoC and RpoZ (2 alpha, 1 beta, 1 beta' and 1 omega subunit) to form the RNA polymerase holoenzyme that can initiate transcription.</text>
</comment>
<feature type="domain" description="RNA polymerase sigma-70 region 2" evidence="6">
    <location>
        <begin position="2"/>
        <end position="59"/>
    </location>
</feature>
<keyword evidence="4" id="KW-0731">Sigma factor</keyword>
<evidence type="ECO:0000256" key="2">
    <source>
        <dbReference type="ARBA" id="ARBA00011344"/>
    </source>
</evidence>
<dbReference type="GO" id="GO:0016987">
    <property type="term" value="F:sigma factor activity"/>
    <property type="evidence" value="ECO:0007669"/>
    <property type="project" value="UniProtKB-KW"/>
</dbReference>
<feature type="domain" description="SnoaL-like" evidence="8">
    <location>
        <begin position="163"/>
        <end position="245"/>
    </location>
</feature>
<reference evidence="9 10" key="1">
    <citation type="submission" date="2019-02" db="EMBL/GenBank/DDBJ databases">
        <title>Draft genome sequences of novel Actinobacteria.</title>
        <authorList>
            <person name="Sahin N."/>
            <person name="Ay H."/>
            <person name="Saygin H."/>
        </authorList>
    </citation>
    <scope>NUCLEOTIDE SEQUENCE [LARGE SCALE GENOMIC DNA]</scope>
    <source>
        <strain evidence="9 10">8K307</strain>
    </source>
</reference>
<dbReference type="GO" id="GO:0003677">
    <property type="term" value="F:DNA binding"/>
    <property type="evidence" value="ECO:0007669"/>
    <property type="project" value="InterPro"/>
</dbReference>
<dbReference type="NCBIfam" id="TIGR02957">
    <property type="entry name" value="SigX4"/>
    <property type="match status" value="1"/>
</dbReference>
<dbReference type="SUPFAM" id="SSF54427">
    <property type="entry name" value="NTF2-like"/>
    <property type="match status" value="1"/>
</dbReference>
<evidence type="ECO:0000256" key="1">
    <source>
        <dbReference type="ARBA" id="ARBA00010641"/>
    </source>
</evidence>
<evidence type="ECO:0000259" key="6">
    <source>
        <dbReference type="Pfam" id="PF04542"/>
    </source>
</evidence>
<dbReference type="PANTHER" id="PTHR30173:SF36">
    <property type="entry name" value="ECF RNA POLYMERASE SIGMA FACTOR SIGJ"/>
    <property type="match status" value="1"/>
</dbReference>
<dbReference type="PANTHER" id="PTHR30173">
    <property type="entry name" value="SIGMA 19 FACTOR"/>
    <property type="match status" value="1"/>
</dbReference>
<dbReference type="InterPro" id="IPR007627">
    <property type="entry name" value="RNA_pol_sigma70_r2"/>
</dbReference>
<name>A0A4R5A337_9ACTN</name>
<proteinExistence type="inferred from homology"/>
<dbReference type="Gene3D" id="1.10.1740.10">
    <property type="match status" value="1"/>
</dbReference>
<dbReference type="Pfam" id="PF04542">
    <property type="entry name" value="Sigma70_r2"/>
    <property type="match status" value="1"/>
</dbReference>
<evidence type="ECO:0000259" key="8">
    <source>
        <dbReference type="Pfam" id="PF12680"/>
    </source>
</evidence>
<dbReference type="InterPro" id="IPR052704">
    <property type="entry name" value="ECF_Sigma-70_Domain"/>
</dbReference>
<comment type="similarity">
    <text evidence="1">Belongs to the sigma-70 factor family. ECF subfamily.</text>
</comment>
<evidence type="ECO:0000256" key="3">
    <source>
        <dbReference type="ARBA" id="ARBA00023015"/>
    </source>
</evidence>
<gene>
    <name evidence="9" type="ORF">E1262_26340</name>
</gene>
<sequence>MFSVAYRMLGSVSEAEDVVQEAFLRMHRAAESGTRADSPEAYATTVTTRLAIDALRSARHRREQYVGPWLPEPLLTSDDDPARRVEETETLSTAFLVVLETLSPVERAVFLLREVFGYGYDEIAAIVERTEANCRQLMTRARKHIEERRPRFEASRDRRDALARAFFAAVRDGDVAALEHLLAEEVVFHGDGGGKTAAVRRPLTGTLQVARFLANLGRTGAQLGVVMEPVTVNGQRGARVSAADGAVLGVLSLTIADGRVVGVHNQINPDKLHHLGPVGDLNALLGSR</sequence>
<dbReference type="InterPro" id="IPR036388">
    <property type="entry name" value="WH-like_DNA-bd_sf"/>
</dbReference>
<feature type="domain" description="RNA polymerase sigma factor 70 region 4 type 2" evidence="7">
    <location>
        <begin position="95"/>
        <end position="145"/>
    </location>
</feature>
<dbReference type="GO" id="GO:0006352">
    <property type="term" value="P:DNA-templated transcription initiation"/>
    <property type="evidence" value="ECO:0007669"/>
    <property type="project" value="InterPro"/>
</dbReference>
<dbReference type="SUPFAM" id="SSF88946">
    <property type="entry name" value="Sigma2 domain of RNA polymerase sigma factors"/>
    <property type="match status" value="1"/>
</dbReference>
<keyword evidence="5" id="KW-0804">Transcription</keyword>
<comment type="caution">
    <text evidence="9">The sequence shown here is derived from an EMBL/GenBank/DDBJ whole genome shotgun (WGS) entry which is preliminary data.</text>
</comment>
<dbReference type="InterPro" id="IPR013249">
    <property type="entry name" value="RNA_pol_sigma70_r4_t2"/>
</dbReference>
<evidence type="ECO:0000256" key="4">
    <source>
        <dbReference type="ARBA" id="ARBA00023082"/>
    </source>
</evidence>